<evidence type="ECO:0000313" key="2">
    <source>
        <dbReference type="EMBL" id="KAJ4841525.1"/>
    </source>
</evidence>
<name>A0A9Q0G198_9ROSI</name>
<gene>
    <name evidence="2" type="ORF">Tsubulata_001724</name>
</gene>
<dbReference type="OrthoDB" id="1751235at2759"/>
<dbReference type="Proteomes" id="UP001141552">
    <property type="component" value="Unassembled WGS sequence"/>
</dbReference>
<evidence type="ECO:0000256" key="1">
    <source>
        <dbReference type="SAM" id="MobiDB-lite"/>
    </source>
</evidence>
<feature type="region of interest" description="Disordered" evidence="1">
    <location>
        <begin position="26"/>
        <end position="82"/>
    </location>
</feature>
<keyword evidence="3" id="KW-1185">Reference proteome</keyword>
<dbReference type="EMBL" id="JAKUCV010002753">
    <property type="protein sequence ID" value="KAJ4841525.1"/>
    <property type="molecule type" value="Genomic_DNA"/>
</dbReference>
<reference evidence="2" key="1">
    <citation type="submission" date="2022-02" db="EMBL/GenBank/DDBJ databases">
        <authorList>
            <person name="Henning P.M."/>
            <person name="McCubbin A.G."/>
            <person name="Shore J.S."/>
        </authorList>
    </citation>
    <scope>NUCLEOTIDE SEQUENCE</scope>
    <source>
        <strain evidence="2">F60SS</strain>
        <tissue evidence="2">Leaves</tissue>
    </source>
</reference>
<organism evidence="2 3">
    <name type="scientific">Turnera subulata</name>
    <dbReference type="NCBI Taxonomy" id="218843"/>
    <lineage>
        <taxon>Eukaryota</taxon>
        <taxon>Viridiplantae</taxon>
        <taxon>Streptophyta</taxon>
        <taxon>Embryophyta</taxon>
        <taxon>Tracheophyta</taxon>
        <taxon>Spermatophyta</taxon>
        <taxon>Magnoliopsida</taxon>
        <taxon>eudicotyledons</taxon>
        <taxon>Gunneridae</taxon>
        <taxon>Pentapetalae</taxon>
        <taxon>rosids</taxon>
        <taxon>fabids</taxon>
        <taxon>Malpighiales</taxon>
        <taxon>Passifloraceae</taxon>
        <taxon>Turnera</taxon>
    </lineage>
</organism>
<reference evidence="2" key="2">
    <citation type="journal article" date="2023" name="Plants (Basel)">
        <title>Annotation of the Turnera subulata (Passifloraceae) Draft Genome Reveals the S-Locus Evolved after the Divergence of Turneroideae from Passifloroideae in a Stepwise Manner.</title>
        <authorList>
            <person name="Henning P.M."/>
            <person name="Roalson E.H."/>
            <person name="Mir W."/>
            <person name="McCubbin A.G."/>
            <person name="Shore J.S."/>
        </authorList>
    </citation>
    <scope>NUCLEOTIDE SEQUENCE</scope>
    <source>
        <strain evidence="2">F60SS</strain>
    </source>
</reference>
<feature type="compositionally biased region" description="Polar residues" evidence="1">
    <location>
        <begin position="46"/>
        <end position="57"/>
    </location>
</feature>
<evidence type="ECO:0000313" key="3">
    <source>
        <dbReference type="Proteomes" id="UP001141552"/>
    </source>
</evidence>
<accession>A0A9Q0G198</accession>
<comment type="caution">
    <text evidence="2">The sequence shown here is derived from an EMBL/GenBank/DDBJ whole genome shotgun (WGS) entry which is preliminary data.</text>
</comment>
<dbReference type="AlphaFoldDB" id="A0A9Q0G198"/>
<protein>
    <submittedName>
        <fullName evidence="2">Uncharacterized protein</fullName>
    </submittedName>
</protein>
<sequence>MKNHDSRPTGSVPFPKAIAAVYDTFDRDQGRGRGRGCGHGRDQYSNRDVNVYKNSKTLNRRANKEKRMNQTYERNNHEKKKS</sequence>
<proteinExistence type="predicted"/>